<proteinExistence type="predicted"/>
<dbReference type="EMBL" id="CP042914">
    <property type="protein sequence ID" value="QEG38587.1"/>
    <property type="molecule type" value="Genomic_DNA"/>
</dbReference>
<dbReference type="GO" id="GO:0016491">
    <property type="term" value="F:oxidoreductase activity"/>
    <property type="evidence" value="ECO:0007669"/>
    <property type="project" value="InterPro"/>
</dbReference>
<evidence type="ECO:0000259" key="2">
    <source>
        <dbReference type="PROSITE" id="PS51352"/>
    </source>
</evidence>
<dbReference type="KEGG" id="rul:UC8_05440"/>
<dbReference type="InterPro" id="IPR000866">
    <property type="entry name" value="AhpC/TSA"/>
</dbReference>
<feature type="compositionally biased region" description="Gly residues" evidence="1">
    <location>
        <begin position="842"/>
        <end position="852"/>
    </location>
</feature>
<dbReference type="InterPro" id="IPR036249">
    <property type="entry name" value="Thioredoxin-like_sf"/>
</dbReference>
<dbReference type="SUPFAM" id="SSF52833">
    <property type="entry name" value="Thioredoxin-like"/>
    <property type="match status" value="1"/>
</dbReference>
<dbReference type="InterPro" id="IPR013766">
    <property type="entry name" value="Thioredoxin_domain"/>
</dbReference>
<dbReference type="InterPro" id="IPR050553">
    <property type="entry name" value="Thioredoxin_ResA/DsbE_sf"/>
</dbReference>
<sequence>MRKIHFSAPDFSATRSYARQSVGKPLSHRLAMVATAVVATLARAWEPRRNHRLATVATMLLIVPAALARADEAGMLRLGDQQYATGTISDSPDGRALHWNHPAFTEPFQFPLPSVVSVSYPTTDQPAAAQGQFGLQLVGGGLLYGDLISIDDNTIRLATETFGELALRRQSVQRLFRWRDGEDRLYVGPRDLSEWQAQPADAWNDAGSVLATSHPGASVFGDVRLPPQCSIDVKVGWDDNPNFRLCFGVDADDANALDDFSGFQIEVWGDELVLLREREDTAGVTPIGTIDSVPGYVQLTVLLDQTNHRAMVLGSDGRVAADLDLGGDPDAIAQSGFGFENIRGDSRLEAISVRAGSAEMFDAAEQTDTLVWLDNDESFKGRLQASEDKGRTLVFSEGNETRRVPSEQVARIVLQPLQAVAADDTGDEADADQPPTARLSVVTHRGMRLVGQLKKVEQQKMWLSVEELAEPIAIAIAEIRDFVVLDNHPVETRELKSRVGRLETSDTILQGGFEDGRIDGPASCFVFAPALAQNASPLRRDAVAEMIYRDTTVVTVQNASQHGIVFRGAGMGMRMAGVEGQIVIANGVRRVISPVKKKQKKTDPSKRTLHLRAGDTVECEVLSIDDVGIKVRCKGDIEALVPHAQIRAVELESLSGNPVADERKQRLLTVPRMRRKNPPTHLIVSIDGDYLRGRLQSMNEDTLSIETRLDTQQIPRQYVAQVIWLHEDEILQSDGTAAADDGAEAEEQAAAAGDDTSPPADAVFEGLVQVVRGDGTRLSFVAQQVADGIITGTNEYLGPCSQDIRNVDRLVFGGRIFTQTDNLPFASWRLTHAPDPMVFRDGGSGSPGGGPSGKSSELVGQPAPDFELRLLSGENYRLSDHQGDVIVLDFWASWCGPCMQAMPNVDEMVREFDGQGVQLIAVNLQESEKRIQQALERLKLDTVVAMDETGDIAERYQASAIPQTVVIDRQGQITHLFVGGGARTLEQLRSAITDAIQ</sequence>
<keyword evidence="4" id="KW-1185">Reference proteome</keyword>
<dbReference type="Pfam" id="PF00578">
    <property type="entry name" value="AhpC-TSA"/>
    <property type="match status" value="1"/>
</dbReference>
<name>A0A5B9QHI2_9BACT</name>
<dbReference type="RefSeq" id="WP_148080060.1">
    <property type="nucleotide sequence ID" value="NZ_CP042914.1"/>
</dbReference>
<evidence type="ECO:0000313" key="4">
    <source>
        <dbReference type="Proteomes" id="UP000325286"/>
    </source>
</evidence>
<organism evidence="3 4">
    <name type="scientific">Roseimaritima ulvae</name>
    <dbReference type="NCBI Taxonomy" id="980254"/>
    <lineage>
        <taxon>Bacteria</taxon>
        <taxon>Pseudomonadati</taxon>
        <taxon>Planctomycetota</taxon>
        <taxon>Planctomycetia</taxon>
        <taxon>Pirellulales</taxon>
        <taxon>Pirellulaceae</taxon>
        <taxon>Roseimaritima</taxon>
    </lineage>
</organism>
<evidence type="ECO:0000256" key="1">
    <source>
        <dbReference type="SAM" id="MobiDB-lite"/>
    </source>
</evidence>
<dbReference type="PANTHER" id="PTHR42852">
    <property type="entry name" value="THIOL:DISULFIDE INTERCHANGE PROTEIN DSBE"/>
    <property type="match status" value="1"/>
</dbReference>
<dbReference type="GO" id="GO:0016209">
    <property type="term" value="F:antioxidant activity"/>
    <property type="evidence" value="ECO:0007669"/>
    <property type="project" value="InterPro"/>
</dbReference>
<dbReference type="PANTHER" id="PTHR42852:SF17">
    <property type="entry name" value="THIOREDOXIN-LIKE PROTEIN HI_1115"/>
    <property type="match status" value="1"/>
</dbReference>
<gene>
    <name evidence="3" type="primary">resA_2</name>
    <name evidence="3" type="ORF">UC8_05440</name>
</gene>
<feature type="region of interest" description="Disordered" evidence="1">
    <location>
        <begin position="736"/>
        <end position="759"/>
    </location>
</feature>
<evidence type="ECO:0000313" key="3">
    <source>
        <dbReference type="EMBL" id="QEG38587.1"/>
    </source>
</evidence>
<dbReference type="AlphaFoldDB" id="A0A5B9QHI2"/>
<dbReference type="OrthoDB" id="209942at2"/>
<dbReference type="Gene3D" id="3.40.30.10">
    <property type="entry name" value="Glutaredoxin"/>
    <property type="match status" value="1"/>
</dbReference>
<dbReference type="PROSITE" id="PS51352">
    <property type="entry name" value="THIOREDOXIN_2"/>
    <property type="match status" value="1"/>
</dbReference>
<dbReference type="CDD" id="cd02966">
    <property type="entry name" value="TlpA_like_family"/>
    <property type="match status" value="1"/>
</dbReference>
<feature type="region of interest" description="Disordered" evidence="1">
    <location>
        <begin position="837"/>
        <end position="859"/>
    </location>
</feature>
<reference evidence="3 4" key="1">
    <citation type="submission" date="2019-08" db="EMBL/GenBank/DDBJ databases">
        <title>Deep-cultivation of Planctomycetes and their phenomic and genomic characterization uncovers novel biology.</title>
        <authorList>
            <person name="Wiegand S."/>
            <person name="Jogler M."/>
            <person name="Boedeker C."/>
            <person name="Pinto D."/>
            <person name="Vollmers J."/>
            <person name="Rivas-Marin E."/>
            <person name="Kohn T."/>
            <person name="Peeters S.H."/>
            <person name="Heuer A."/>
            <person name="Rast P."/>
            <person name="Oberbeckmann S."/>
            <person name="Bunk B."/>
            <person name="Jeske O."/>
            <person name="Meyerdierks A."/>
            <person name="Storesund J.E."/>
            <person name="Kallscheuer N."/>
            <person name="Luecker S."/>
            <person name="Lage O.M."/>
            <person name="Pohl T."/>
            <person name="Merkel B.J."/>
            <person name="Hornburger P."/>
            <person name="Mueller R.-W."/>
            <person name="Bruemmer F."/>
            <person name="Labrenz M."/>
            <person name="Spormann A.M."/>
            <person name="Op den Camp H."/>
            <person name="Overmann J."/>
            <person name="Amann R."/>
            <person name="Jetten M.S.M."/>
            <person name="Mascher T."/>
            <person name="Medema M.H."/>
            <person name="Devos D.P."/>
            <person name="Kaster A.-K."/>
            <person name="Ovreas L."/>
            <person name="Rohde M."/>
            <person name="Galperin M.Y."/>
            <person name="Jogler C."/>
        </authorList>
    </citation>
    <scope>NUCLEOTIDE SEQUENCE [LARGE SCALE GENOMIC DNA]</scope>
    <source>
        <strain evidence="3 4">UC8</strain>
    </source>
</reference>
<dbReference type="Proteomes" id="UP000325286">
    <property type="component" value="Chromosome"/>
</dbReference>
<protein>
    <submittedName>
        <fullName evidence="3">Thiol-disulfide oxidoreductase ResA</fullName>
    </submittedName>
</protein>
<feature type="domain" description="Thioredoxin" evidence="2">
    <location>
        <begin position="857"/>
        <end position="997"/>
    </location>
</feature>
<accession>A0A5B9QHI2</accession>